<dbReference type="PANTHER" id="PTHR34115:SF13">
    <property type="entry name" value="RPB1A"/>
    <property type="match status" value="1"/>
</dbReference>
<proteinExistence type="predicted"/>
<feature type="transmembrane region" description="Helical" evidence="1">
    <location>
        <begin position="103"/>
        <end position="123"/>
    </location>
</feature>
<organism evidence="2 3">
    <name type="scientific">Malus domestica</name>
    <name type="common">Apple</name>
    <name type="synonym">Pyrus malus</name>
    <dbReference type="NCBI Taxonomy" id="3750"/>
    <lineage>
        <taxon>Eukaryota</taxon>
        <taxon>Viridiplantae</taxon>
        <taxon>Streptophyta</taxon>
        <taxon>Embryophyta</taxon>
        <taxon>Tracheophyta</taxon>
        <taxon>Spermatophyta</taxon>
        <taxon>Magnoliopsida</taxon>
        <taxon>eudicotyledons</taxon>
        <taxon>Gunneridae</taxon>
        <taxon>Pentapetalae</taxon>
        <taxon>rosids</taxon>
        <taxon>fabids</taxon>
        <taxon>Rosales</taxon>
        <taxon>Rosaceae</taxon>
        <taxon>Amygdaloideae</taxon>
        <taxon>Maleae</taxon>
        <taxon>Malus</taxon>
    </lineage>
</organism>
<reference evidence="2 3" key="1">
    <citation type="submission" date="2018-10" db="EMBL/GenBank/DDBJ databases">
        <title>A high-quality apple genome assembly.</title>
        <authorList>
            <person name="Hu J."/>
        </authorList>
    </citation>
    <scope>NUCLEOTIDE SEQUENCE [LARGE SCALE GENOMIC DNA]</scope>
    <source>
        <strain evidence="3">cv. HFTH1</strain>
        <tissue evidence="2">Young leaf</tissue>
    </source>
</reference>
<dbReference type="PANTHER" id="PTHR34115">
    <property type="entry name" value="PROTEIN, PUTATIVE-RELATED"/>
    <property type="match status" value="1"/>
</dbReference>
<comment type="caution">
    <text evidence="2">The sequence shown here is derived from an EMBL/GenBank/DDBJ whole genome shotgun (WGS) entry which is preliminary data.</text>
</comment>
<dbReference type="InterPro" id="IPR053258">
    <property type="entry name" value="Ca-permeable_cation_channel"/>
</dbReference>
<dbReference type="EMBL" id="RDQH01000335">
    <property type="protein sequence ID" value="RXH89626.1"/>
    <property type="molecule type" value="Genomic_DNA"/>
</dbReference>
<keyword evidence="1" id="KW-1133">Transmembrane helix</keyword>
<evidence type="ECO:0000313" key="2">
    <source>
        <dbReference type="EMBL" id="RXH89626.1"/>
    </source>
</evidence>
<dbReference type="STRING" id="3750.A0A498J376"/>
<keyword evidence="3" id="KW-1185">Reference proteome</keyword>
<accession>A0A498J376</accession>
<dbReference type="AlphaFoldDB" id="A0A498J376"/>
<dbReference type="Proteomes" id="UP000290289">
    <property type="component" value="Chromosome 9"/>
</dbReference>
<feature type="transmembrane region" description="Helical" evidence="1">
    <location>
        <begin position="41"/>
        <end position="63"/>
    </location>
</feature>
<keyword evidence="1" id="KW-0812">Transmembrane</keyword>
<evidence type="ECO:0000256" key="1">
    <source>
        <dbReference type="SAM" id="Phobius"/>
    </source>
</evidence>
<evidence type="ECO:0000313" key="3">
    <source>
        <dbReference type="Proteomes" id="UP000290289"/>
    </source>
</evidence>
<feature type="transmembrane region" description="Helical" evidence="1">
    <location>
        <begin position="69"/>
        <end position="91"/>
    </location>
</feature>
<name>A0A498J376_MALDO</name>
<protein>
    <submittedName>
        <fullName evidence="2">Uncharacterized protein</fullName>
    </submittedName>
</protein>
<gene>
    <name evidence="2" type="ORF">DVH24_031983</name>
</gene>
<sequence>MDYHDIATTIFIDHKEELKLYEPRIGIVFLITKEDIGLHECIFFLLAMLGVLLQVKCATLQTSPFDTDYVIILMLIADLFAYAGTLAIVKIWQTSHNSDLYELMNRLSLLCGTFALILLTIILVPTFGWFTLACWAIYFVTNVIKSYSTLKRLCTSTTIVTDILRYDNGLHKCIFFLLTMLGLLLQVKCATSKASTFDTEYVIVLMTLAIVKILQTSHNSDLYELMNRVSLYVWNICFDSTNDHPSSSFWVATRFVTAVIKSYPTLKRLCTSRTIASDILRYVIHKLKELNMTLNDMEESQSQNQNGIY</sequence>
<keyword evidence="1" id="KW-0472">Membrane</keyword>